<evidence type="ECO:0000313" key="2">
    <source>
        <dbReference type="EMBL" id="MBM7619126.1"/>
    </source>
</evidence>
<dbReference type="Gene3D" id="1.20.120.450">
    <property type="entry name" value="dinb family like domain"/>
    <property type="match status" value="1"/>
</dbReference>
<dbReference type="InterPro" id="IPR034660">
    <property type="entry name" value="DinB/YfiT-like"/>
</dbReference>
<proteinExistence type="predicted"/>
<keyword evidence="3" id="KW-1185">Reference proteome</keyword>
<protein>
    <submittedName>
        <fullName evidence="2">Damage-inducible protein DinB</fullName>
    </submittedName>
</protein>
<evidence type="ECO:0000313" key="3">
    <source>
        <dbReference type="Proteomes" id="UP000737402"/>
    </source>
</evidence>
<feature type="domain" description="DinB-like" evidence="1">
    <location>
        <begin position="10"/>
        <end position="145"/>
    </location>
</feature>
<dbReference type="SUPFAM" id="SSF109854">
    <property type="entry name" value="DinB/YfiT-like putative metalloenzymes"/>
    <property type="match status" value="1"/>
</dbReference>
<organism evidence="2 3">
    <name type="scientific">Sutcliffiella tianshenii</name>
    <dbReference type="NCBI Taxonomy" id="1463404"/>
    <lineage>
        <taxon>Bacteria</taxon>
        <taxon>Bacillati</taxon>
        <taxon>Bacillota</taxon>
        <taxon>Bacilli</taxon>
        <taxon>Bacillales</taxon>
        <taxon>Bacillaceae</taxon>
        <taxon>Sutcliffiella</taxon>
    </lineage>
</organism>
<evidence type="ECO:0000259" key="1">
    <source>
        <dbReference type="Pfam" id="PF12867"/>
    </source>
</evidence>
<reference evidence="2 3" key="1">
    <citation type="submission" date="2021-01" db="EMBL/GenBank/DDBJ databases">
        <title>Genomic Encyclopedia of Type Strains, Phase IV (KMG-IV): sequencing the most valuable type-strain genomes for metagenomic binning, comparative biology and taxonomic classification.</title>
        <authorList>
            <person name="Goeker M."/>
        </authorList>
    </citation>
    <scope>NUCLEOTIDE SEQUENCE [LARGE SCALE GENOMIC DNA]</scope>
    <source>
        <strain evidence="2 3">DSM 25879</strain>
    </source>
</reference>
<dbReference type="InterPro" id="IPR024775">
    <property type="entry name" value="DinB-like"/>
</dbReference>
<dbReference type="EMBL" id="JAFBED010000002">
    <property type="protein sequence ID" value="MBM7619126.1"/>
    <property type="molecule type" value="Genomic_DNA"/>
</dbReference>
<dbReference type="RefSeq" id="WP_239582708.1">
    <property type="nucleotide sequence ID" value="NZ_JAFBED010000002.1"/>
</dbReference>
<comment type="caution">
    <text evidence="2">The sequence shown here is derived from an EMBL/GenBank/DDBJ whole genome shotgun (WGS) entry which is preliminary data.</text>
</comment>
<sequence length="157" mass="18583">MDNMSMKKYEQNKNYFQSLLTLPEERLTKETEQSKWSIREIIGHIYHWDKFLLDVMVPQMSEGASLPEFPDHDAYNEKAMLHIVEFSTTKELIAEFTLTRELLLQNLSEIPVDTSFTIGKGKRIFTPEKFLEMFVEHDDHHIKQIEAFLKQQNIESC</sequence>
<dbReference type="Pfam" id="PF12867">
    <property type="entry name" value="DinB_2"/>
    <property type="match status" value="1"/>
</dbReference>
<name>A0ABS2NWT2_9BACI</name>
<accession>A0ABS2NWT2</accession>
<gene>
    <name evidence="2" type="ORF">JOC95_000975</name>
</gene>
<dbReference type="Proteomes" id="UP000737402">
    <property type="component" value="Unassembled WGS sequence"/>
</dbReference>